<evidence type="ECO:0000256" key="10">
    <source>
        <dbReference type="ARBA" id="ARBA00023002"/>
    </source>
</evidence>
<keyword evidence="10 15" id="KW-0560">Oxidoreductase</keyword>
<dbReference type="GO" id="GO:0005789">
    <property type="term" value="C:endoplasmic reticulum membrane"/>
    <property type="evidence" value="ECO:0007669"/>
    <property type="project" value="UniProtKB-SubCell"/>
</dbReference>
<keyword evidence="9" id="KW-0492">Microsome</keyword>
<dbReference type="PRINTS" id="PR00385">
    <property type="entry name" value="P450"/>
</dbReference>
<dbReference type="InterPro" id="IPR036396">
    <property type="entry name" value="Cyt_P450_sf"/>
</dbReference>
<evidence type="ECO:0000313" key="17">
    <source>
        <dbReference type="EMBL" id="MBY86276.1"/>
    </source>
</evidence>
<evidence type="ECO:0000256" key="13">
    <source>
        <dbReference type="ARBA" id="ARBA00023136"/>
    </source>
</evidence>
<evidence type="ECO:0000256" key="12">
    <source>
        <dbReference type="ARBA" id="ARBA00023033"/>
    </source>
</evidence>
<evidence type="ECO:0000256" key="8">
    <source>
        <dbReference type="ARBA" id="ARBA00022824"/>
    </source>
</evidence>
<reference evidence="17" key="1">
    <citation type="submission" date="2018-04" db="EMBL/GenBank/DDBJ databases">
        <title>Transcriptome assembly of Sipha flava.</title>
        <authorList>
            <person name="Scully E.D."/>
            <person name="Geib S.M."/>
            <person name="Palmer N.A."/>
            <person name="Koch K."/>
            <person name="Bradshaw J."/>
            <person name="Heng-Moss T."/>
            <person name="Sarath G."/>
        </authorList>
    </citation>
    <scope>NUCLEOTIDE SEQUENCE</scope>
</reference>
<dbReference type="GO" id="GO:0016705">
    <property type="term" value="F:oxidoreductase activity, acting on paired donors, with incorporation or reduction of molecular oxygen"/>
    <property type="evidence" value="ECO:0007669"/>
    <property type="project" value="InterPro"/>
</dbReference>
<dbReference type="InterPro" id="IPR050196">
    <property type="entry name" value="Cytochrome_P450_Monoox"/>
</dbReference>
<keyword evidence="16" id="KW-0812">Transmembrane</keyword>
<comment type="similarity">
    <text evidence="5 15">Belongs to the cytochrome P450 family.</text>
</comment>
<organism evidence="17">
    <name type="scientific">Sipha flava</name>
    <name type="common">yellow sugarcane aphid</name>
    <dbReference type="NCBI Taxonomy" id="143950"/>
    <lineage>
        <taxon>Eukaryota</taxon>
        <taxon>Metazoa</taxon>
        <taxon>Ecdysozoa</taxon>
        <taxon>Arthropoda</taxon>
        <taxon>Hexapoda</taxon>
        <taxon>Insecta</taxon>
        <taxon>Pterygota</taxon>
        <taxon>Neoptera</taxon>
        <taxon>Paraneoptera</taxon>
        <taxon>Hemiptera</taxon>
        <taxon>Sternorrhyncha</taxon>
        <taxon>Aphidomorpha</taxon>
        <taxon>Aphidoidea</taxon>
        <taxon>Aphididae</taxon>
        <taxon>Sipha</taxon>
    </lineage>
</organism>
<dbReference type="CDD" id="cd20628">
    <property type="entry name" value="CYP4"/>
    <property type="match status" value="1"/>
</dbReference>
<evidence type="ECO:0000256" key="14">
    <source>
        <dbReference type="PIRSR" id="PIRSR602403-1"/>
    </source>
</evidence>
<keyword evidence="13 16" id="KW-0472">Membrane</keyword>
<keyword evidence="12 15" id="KW-0503">Monooxygenase</keyword>
<dbReference type="PROSITE" id="PS00086">
    <property type="entry name" value="CYTOCHROME_P450"/>
    <property type="match status" value="1"/>
</dbReference>
<dbReference type="GO" id="GO:0004497">
    <property type="term" value="F:monooxygenase activity"/>
    <property type="evidence" value="ECO:0007669"/>
    <property type="project" value="UniProtKB-KW"/>
</dbReference>
<evidence type="ECO:0000256" key="7">
    <source>
        <dbReference type="ARBA" id="ARBA00022723"/>
    </source>
</evidence>
<dbReference type="PANTHER" id="PTHR24291">
    <property type="entry name" value="CYTOCHROME P450 FAMILY 4"/>
    <property type="match status" value="1"/>
</dbReference>
<evidence type="ECO:0000256" key="2">
    <source>
        <dbReference type="ARBA" id="ARBA00003690"/>
    </source>
</evidence>
<evidence type="ECO:0000256" key="16">
    <source>
        <dbReference type="SAM" id="Phobius"/>
    </source>
</evidence>
<evidence type="ECO:0000313" key="18">
    <source>
        <dbReference type="Proteomes" id="UP000694846"/>
    </source>
</evidence>
<keyword evidence="8" id="KW-0256">Endoplasmic reticulum</keyword>
<dbReference type="InterPro" id="IPR002403">
    <property type="entry name" value="Cyt_P450_E_grp-IV"/>
</dbReference>
<dbReference type="GO" id="GO:0005506">
    <property type="term" value="F:iron ion binding"/>
    <property type="evidence" value="ECO:0007669"/>
    <property type="project" value="InterPro"/>
</dbReference>
<dbReference type="EMBL" id="GGMS01017073">
    <property type="protein sequence ID" value="MBY86276.1"/>
    <property type="molecule type" value="Transcribed_RNA"/>
</dbReference>
<evidence type="ECO:0000256" key="5">
    <source>
        <dbReference type="ARBA" id="ARBA00010617"/>
    </source>
</evidence>
<dbReference type="OrthoDB" id="1470350at2759"/>
<dbReference type="RefSeq" id="XP_025410296.1">
    <property type="nucleotide sequence ID" value="XM_025554511.1"/>
</dbReference>
<dbReference type="PRINTS" id="PR00465">
    <property type="entry name" value="EP450IV"/>
</dbReference>
<evidence type="ECO:0000256" key="11">
    <source>
        <dbReference type="ARBA" id="ARBA00023004"/>
    </source>
</evidence>
<reference evidence="19" key="2">
    <citation type="submission" date="2025-04" db="UniProtKB">
        <authorList>
            <consortium name="RefSeq"/>
        </authorList>
    </citation>
    <scope>IDENTIFICATION</scope>
    <source>
        <tissue evidence="19">Whole body</tissue>
    </source>
</reference>
<evidence type="ECO:0000256" key="6">
    <source>
        <dbReference type="ARBA" id="ARBA00022617"/>
    </source>
</evidence>
<dbReference type="Pfam" id="PF00067">
    <property type="entry name" value="p450"/>
    <property type="match status" value="1"/>
</dbReference>
<dbReference type="Gene3D" id="1.10.630.10">
    <property type="entry name" value="Cytochrome P450"/>
    <property type="match status" value="1"/>
</dbReference>
<evidence type="ECO:0000256" key="1">
    <source>
        <dbReference type="ARBA" id="ARBA00001971"/>
    </source>
</evidence>
<comment type="subcellular location">
    <subcellularLocation>
        <location evidence="4">Endoplasmic reticulum membrane</location>
        <topology evidence="4">Peripheral membrane protein</topology>
    </subcellularLocation>
    <subcellularLocation>
        <location evidence="3">Microsome membrane</location>
        <topology evidence="3">Peripheral membrane protein</topology>
    </subcellularLocation>
</comment>
<comment type="cofactor">
    <cofactor evidence="1 14">
        <name>heme</name>
        <dbReference type="ChEBI" id="CHEBI:30413"/>
    </cofactor>
</comment>
<dbReference type="AlphaFoldDB" id="A0A2S2R8B9"/>
<dbReference type="InterPro" id="IPR017972">
    <property type="entry name" value="Cyt_P450_CS"/>
</dbReference>
<keyword evidence="16" id="KW-1133">Transmembrane helix</keyword>
<dbReference type="PANTHER" id="PTHR24291:SF189">
    <property type="entry name" value="CYTOCHROME P450 4C3-RELATED"/>
    <property type="match status" value="1"/>
</dbReference>
<accession>A0A2S2R8B9</accession>
<keyword evidence="11 14" id="KW-0408">Iron</keyword>
<name>A0A2S2R8B9_9HEMI</name>
<keyword evidence="6 14" id="KW-0349">Heme</keyword>
<dbReference type="SUPFAM" id="SSF48264">
    <property type="entry name" value="Cytochrome P450"/>
    <property type="match status" value="1"/>
</dbReference>
<proteinExistence type="inferred from homology"/>
<dbReference type="SMR" id="A0A2S2R8B9"/>
<sequence length="525" mass="60608">MNGNPLPLESTIYAAIVLLLAAWFHWRWKHRYFLDLAGKLPGPPSYPFFGTTSMFTHSYDETIAKLKENAEQYNYEPVGTWIGPIHYVSVVKPEDIQIVLNNSRALEKGQLYSFLKSLLGEGLLTASVDRWRKHRRIISYAFNVKFLEQLYPVFNEKNKILVENLRKNVDSTQPFDLWDYIISTTFDTICQTAMDYRINEKHNKTEFLDLMTTIADQLVKTVNRPYLYPSVTFSVYKFLSGLGTKLHMINRLPLQLIDEKRIDFRAKMKTSKSNPPEEFPIETKNKFKTFIDTLLEASENDPDFTDANVRDEVITMMFAGSDTNATTECFCLLMLAMHQDIQDEVYDEIYNVVGDSDREMTPEDTTNLVYLEQVIKETLRMYPIISVFTRQLAEDIRVSNYVLPRGASVTISPIVTHHCPHLYPNPGVFNPENFSVENVAKRHKYSYIAFSGGPRGCIGMKYAMISMKLMVSEILRNFSVHTTVKLQDVKIKMNDAFTRKVGGYPITVQPRDRRPSYVRCNTRVA</sequence>
<keyword evidence="7 14" id="KW-0479">Metal-binding</keyword>
<dbReference type="Proteomes" id="UP000694846">
    <property type="component" value="Unplaced"/>
</dbReference>
<gene>
    <name evidence="17" type="primary">CYP4C1_18</name>
    <name evidence="19" type="synonym">LOC112683460</name>
    <name evidence="17" type="ORF">g.180215</name>
</gene>
<protein>
    <submittedName>
        <fullName evidence="17 19">Cytochrome p450</fullName>
    </submittedName>
</protein>
<feature type="transmembrane region" description="Helical" evidence="16">
    <location>
        <begin position="6"/>
        <end position="26"/>
    </location>
</feature>
<evidence type="ECO:0000256" key="9">
    <source>
        <dbReference type="ARBA" id="ARBA00022848"/>
    </source>
</evidence>
<evidence type="ECO:0000256" key="3">
    <source>
        <dbReference type="ARBA" id="ARBA00004174"/>
    </source>
</evidence>
<dbReference type="InterPro" id="IPR001128">
    <property type="entry name" value="Cyt_P450"/>
</dbReference>
<evidence type="ECO:0000313" key="19">
    <source>
        <dbReference type="RefSeq" id="XP_025410296.1"/>
    </source>
</evidence>
<dbReference type="GO" id="GO:0020037">
    <property type="term" value="F:heme binding"/>
    <property type="evidence" value="ECO:0007669"/>
    <property type="project" value="InterPro"/>
</dbReference>
<feature type="binding site" description="axial binding residue" evidence="14">
    <location>
        <position position="457"/>
    </location>
    <ligand>
        <name>heme</name>
        <dbReference type="ChEBI" id="CHEBI:30413"/>
    </ligand>
    <ligandPart>
        <name>Fe</name>
        <dbReference type="ChEBI" id="CHEBI:18248"/>
    </ligandPart>
</feature>
<evidence type="ECO:0000256" key="15">
    <source>
        <dbReference type="RuleBase" id="RU000461"/>
    </source>
</evidence>
<keyword evidence="18" id="KW-1185">Reference proteome</keyword>
<evidence type="ECO:0000256" key="4">
    <source>
        <dbReference type="ARBA" id="ARBA00004406"/>
    </source>
</evidence>
<comment type="function">
    <text evidence="2">May be involved in the metabolism of insect hormones and in the breakdown of synthetic insecticides.</text>
</comment>